<dbReference type="Proteomes" id="UP000525078">
    <property type="component" value="Unassembled WGS sequence"/>
</dbReference>
<name>A0A7J6FEX7_CANSA</name>
<organism evidence="1 2">
    <name type="scientific">Cannabis sativa</name>
    <name type="common">Hemp</name>
    <name type="synonym">Marijuana</name>
    <dbReference type="NCBI Taxonomy" id="3483"/>
    <lineage>
        <taxon>Eukaryota</taxon>
        <taxon>Viridiplantae</taxon>
        <taxon>Streptophyta</taxon>
        <taxon>Embryophyta</taxon>
        <taxon>Tracheophyta</taxon>
        <taxon>Spermatophyta</taxon>
        <taxon>Magnoliopsida</taxon>
        <taxon>eudicotyledons</taxon>
        <taxon>Gunneridae</taxon>
        <taxon>Pentapetalae</taxon>
        <taxon>rosids</taxon>
        <taxon>fabids</taxon>
        <taxon>Rosales</taxon>
        <taxon>Cannabaceae</taxon>
        <taxon>Cannabis</taxon>
    </lineage>
</organism>
<comment type="caution">
    <text evidence="1">The sequence shown here is derived from an EMBL/GenBank/DDBJ whole genome shotgun (WGS) entry which is preliminary data.</text>
</comment>
<evidence type="ECO:0000313" key="1">
    <source>
        <dbReference type="EMBL" id="KAF4369241.1"/>
    </source>
</evidence>
<reference evidence="1 2" key="1">
    <citation type="journal article" date="2020" name="bioRxiv">
        <title>Sequence and annotation of 42 cannabis genomes reveals extensive copy number variation in cannabinoid synthesis and pathogen resistance genes.</title>
        <authorList>
            <person name="Mckernan K.J."/>
            <person name="Helbert Y."/>
            <person name="Kane L.T."/>
            <person name="Ebling H."/>
            <person name="Zhang L."/>
            <person name="Liu B."/>
            <person name="Eaton Z."/>
            <person name="Mclaughlin S."/>
            <person name="Kingan S."/>
            <person name="Baybayan P."/>
            <person name="Concepcion G."/>
            <person name="Jordan M."/>
            <person name="Riva A."/>
            <person name="Barbazuk W."/>
            <person name="Harkins T."/>
        </authorList>
    </citation>
    <scope>NUCLEOTIDE SEQUENCE [LARGE SCALE GENOMIC DNA]</scope>
    <source>
        <strain evidence="2">cv. Jamaican Lion 4</strain>
        <tissue evidence="1">Leaf</tissue>
    </source>
</reference>
<accession>A0A7J6FEX7</accession>
<evidence type="ECO:0000313" key="2">
    <source>
        <dbReference type="Proteomes" id="UP000525078"/>
    </source>
</evidence>
<gene>
    <name evidence="1" type="ORF">F8388_022897</name>
</gene>
<protein>
    <submittedName>
        <fullName evidence="1">Uncharacterized protein</fullName>
    </submittedName>
</protein>
<sequence>MEKVSNNGDRFELIFDYIKMLDLEESISKMKVLLKFDWCVREKPRGKKKLKPPRTRAIVNKRDFFGMDTNNWRPIQGEEPTMDTTDWRTQLQHDSRQRIVNKSLNMYIKKHMLTMETKSQNDNRPKPTDPSKRFANLRVVGSLDGHLLVSYGTDCGKKISISKILSLRLKVGK</sequence>
<dbReference type="EMBL" id="JAATIP010000129">
    <property type="protein sequence ID" value="KAF4369241.1"/>
    <property type="molecule type" value="Genomic_DNA"/>
</dbReference>
<proteinExistence type="predicted"/>
<dbReference type="AlphaFoldDB" id="A0A7J6FEX7"/>